<protein>
    <submittedName>
        <fullName evidence="5">ADP-ribose pyrophosphatase YjhB, NUDIX family</fullName>
    </submittedName>
</protein>
<organism evidence="5 6">
    <name type="scientific">Cohaesibacter gelatinilyticus</name>
    <dbReference type="NCBI Taxonomy" id="372072"/>
    <lineage>
        <taxon>Bacteria</taxon>
        <taxon>Pseudomonadati</taxon>
        <taxon>Pseudomonadota</taxon>
        <taxon>Alphaproteobacteria</taxon>
        <taxon>Hyphomicrobiales</taxon>
        <taxon>Cohaesibacteraceae</taxon>
    </lineage>
</organism>
<keyword evidence="2 3" id="KW-0378">Hydrolase</keyword>
<dbReference type="PRINTS" id="PR00502">
    <property type="entry name" value="NUDIXFAMILY"/>
</dbReference>
<evidence type="ECO:0000313" key="5">
    <source>
        <dbReference type="EMBL" id="SNZ20898.1"/>
    </source>
</evidence>
<comment type="similarity">
    <text evidence="3">Belongs to the Nudix hydrolase family.</text>
</comment>
<accession>A0A285PHK7</accession>
<dbReference type="AlphaFoldDB" id="A0A285PHK7"/>
<dbReference type="GO" id="GO:0016787">
    <property type="term" value="F:hydrolase activity"/>
    <property type="evidence" value="ECO:0007669"/>
    <property type="project" value="UniProtKB-KW"/>
</dbReference>
<evidence type="ECO:0000256" key="3">
    <source>
        <dbReference type="RuleBase" id="RU003476"/>
    </source>
</evidence>
<evidence type="ECO:0000256" key="2">
    <source>
        <dbReference type="ARBA" id="ARBA00022801"/>
    </source>
</evidence>
<dbReference type="InterPro" id="IPR015797">
    <property type="entry name" value="NUDIX_hydrolase-like_dom_sf"/>
</dbReference>
<name>A0A285PHK7_9HYPH</name>
<keyword evidence="6" id="KW-1185">Reference proteome</keyword>
<evidence type="ECO:0000259" key="4">
    <source>
        <dbReference type="PROSITE" id="PS51462"/>
    </source>
</evidence>
<dbReference type="SUPFAM" id="SSF55811">
    <property type="entry name" value="Nudix"/>
    <property type="match status" value="1"/>
</dbReference>
<evidence type="ECO:0000256" key="1">
    <source>
        <dbReference type="ARBA" id="ARBA00001946"/>
    </source>
</evidence>
<dbReference type="Pfam" id="PF00293">
    <property type="entry name" value="NUDIX"/>
    <property type="match status" value="1"/>
</dbReference>
<dbReference type="EMBL" id="OBEL01000006">
    <property type="protein sequence ID" value="SNZ20898.1"/>
    <property type="molecule type" value="Genomic_DNA"/>
</dbReference>
<sequence>MSKLHRSKKIMILKWLAQKRRSLPLSPKLFRPLVWLRGCLNGASLGVRLIVQDEFDRVLLVRHTYIKGWYLPGGAITPGEPPLEAAKRELFEETGVEAISQPDLFGYYLNSRGFMRDYVSCYRIADWKAPDKLGPSDDGEIAETGFYAFSDLPDDVSPSTRARVEELFGLRPLSDRW</sequence>
<reference evidence="5 6" key="1">
    <citation type="submission" date="2017-09" db="EMBL/GenBank/DDBJ databases">
        <authorList>
            <person name="Ehlers B."/>
            <person name="Leendertz F.H."/>
        </authorList>
    </citation>
    <scope>NUCLEOTIDE SEQUENCE [LARGE SCALE GENOMIC DNA]</scope>
    <source>
        <strain evidence="5 6">DSM 18289</strain>
    </source>
</reference>
<dbReference type="Proteomes" id="UP000219439">
    <property type="component" value="Unassembled WGS sequence"/>
</dbReference>
<gene>
    <name evidence="5" type="ORF">SAMN06265368_4009</name>
</gene>
<dbReference type="Gene3D" id="3.90.79.10">
    <property type="entry name" value="Nucleoside Triphosphate Pyrophosphohydrolase"/>
    <property type="match status" value="1"/>
</dbReference>
<dbReference type="InterPro" id="IPR020084">
    <property type="entry name" value="NUDIX_hydrolase_CS"/>
</dbReference>
<dbReference type="PROSITE" id="PS51462">
    <property type="entry name" value="NUDIX"/>
    <property type="match status" value="1"/>
</dbReference>
<comment type="cofactor">
    <cofactor evidence="1">
        <name>Mg(2+)</name>
        <dbReference type="ChEBI" id="CHEBI:18420"/>
    </cofactor>
</comment>
<dbReference type="InterPro" id="IPR000086">
    <property type="entry name" value="NUDIX_hydrolase_dom"/>
</dbReference>
<feature type="domain" description="Nudix hydrolase" evidence="4">
    <location>
        <begin position="40"/>
        <end position="169"/>
    </location>
</feature>
<dbReference type="PROSITE" id="PS00893">
    <property type="entry name" value="NUDIX_BOX"/>
    <property type="match status" value="1"/>
</dbReference>
<proteinExistence type="inferred from homology"/>
<dbReference type="InterPro" id="IPR020476">
    <property type="entry name" value="Nudix_hydrolase"/>
</dbReference>
<dbReference type="PANTHER" id="PTHR43046">
    <property type="entry name" value="GDP-MANNOSE MANNOSYL HYDROLASE"/>
    <property type="match status" value="1"/>
</dbReference>
<dbReference type="RefSeq" id="WP_342068289.1">
    <property type="nucleotide sequence ID" value="NZ_OBEL01000006.1"/>
</dbReference>
<dbReference type="PANTHER" id="PTHR43046:SF14">
    <property type="entry name" value="MUTT_NUDIX FAMILY PROTEIN"/>
    <property type="match status" value="1"/>
</dbReference>
<evidence type="ECO:0000313" key="6">
    <source>
        <dbReference type="Proteomes" id="UP000219439"/>
    </source>
</evidence>